<keyword evidence="7" id="KW-1185">Reference proteome</keyword>
<reference evidence="6 7" key="1">
    <citation type="journal article" date="2013" name="Curr. Biol.">
        <title>The Genome of the Foraminiferan Reticulomyxa filosa.</title>
        <authorList>
            <person name="Glockner G."/>
            <person name="Hulsmann N."/>
            <person name="Schleicher M."/>
            <person name="Noegel A.A."/>
            <person name="Eichinger L."/>
            <person name="Gallinger C."/>
            <person name="Pawlowski J."/>
            <person name="Sierra R."/>
            <person name="Euteneuer U."/>
            <person name="Pillet L."/>
            <person name="Moustafa A."/>
            <person name="Platzer M."/>
            <person name="Groth M."/>
            <person name="Szafranski K."/>
            <person name="Schliwa M."/>
        </authorList>
    </citation>
    <scope>NUCLEOTIDE SEQUENCE [LARGE SCALE GENOMIC DNA]</scope>
</reference>
<dbReference type="Pfam" id="PF15247">
    <property type="entry name" value="SLBP_RNA_bind"/>
    <property type="match status" value="1"/>
</dbReference>
<dbReference type="PANTHER" id="PTHR17408:SF0">
    <property type="entry name" value="HISTONE RNA HAIRPIN-BINDING PROTEIN"/>
    <property type="match status" value="1"/>
</dbReference>
<accession>X6MRF4</accession>
<gene>
    <name evidence="6" type="ORF">RFI_20988</name>
</gene>
<comment type="similarity">
    <text evidence="1">Belongs to the SLBP family.</text>
</comment>
<organism evidence="6 7">
    <name type="scientific">Reticulomyxa filosa</name>
    <dbReference type="NCBI Taxonomy" id="46433"/>
    <lineage>
        <taxon>Eukaryota</taxon>
        <taxon>Sar</taxon>
        <taxon>Rhizaria</taxon>
        <taxon>Retaria</taxon>
        <taxon>Foraminifera</taxon>
        <taxon>Monothalamids</taxon>
        <taxon>Reticulomyxidae</taxon>
        <taxon>Reticulomyxa</taxon>
    </lineage>
</organism>
<dbReference type="InterPro" id="IPR029344">
    <property type="entry name" value="SLBP_RNA_bind"/>
</dbReference>
<feature type="compositionally biased region" description="Low complexity" evidence="3">
    <location>
        <begin position="237"/>
        <end position="246"/>
    </location>
</feature>
<feature type="region of interest" description="Disordered" evidence="3">
    <location>
        <begin position="227"/>
        <end position="253"/>
    </location>
</feature>
<evidence type="ECO:0000256" key="1">
    <source>
        <dbReference type="ARBA" id="ARBA00006151"/>
    </source>
</evidence>
<evidence type="ECO:0000313" key="7">
    <source>
        <dbReference type="Proteomes" id="UP000023152"/>
    </source>
</evidence>
<dbReference type="OrthoDB" id="265795at2759"/>
<dbReference type="PANTHER" id="PTHR17408">
    <property type="entry name" value="HISTONE RNA HAIRPIN-BINDING PROTEIN"/>
    <property type="match status" value="1"/>
</dbReference>
<dbReference type="Gene3D" id="1.10.8.1120">
    <property type="entry name" value="Histone RNA hairpin-binding protein RNA-binding domain"/>
    <property type="match status" value="1"/>
</dbReference>
<comment type="caution">
    <text evidence="6">The sequence shown here is derived from an EMBL/GenBank/DDBJ whole genome shotgun (WGS) entry which is preliminary data.</text>
</comment>
<keyword evidence="4" id="KW-1133">Transmembrane helix</keyword>
<dbReference type="InterPro" id="IPR026502">
    <property type="entry name" value="SLBP1/SLBP2"/>
</dbReference>
<evidence type="ECO:0000256" key="3">
    <source>
        <dbReference type="SAM" id="MobiDB-lite"/>
    </source>
</evidence>
<dbReference type="AlphaFoldDB" id="X6MRF4"/>
<feature type="transmembrane region" description="Helical" evidence="4">
    <location>
        <begin position="362"/>
        <end position="381"/>
    </location>
</feature>
<feature type="region of interest" description="Disordered" evidence="3">
    <location>
        <begin position="265"/>
        <end position="285"/>
    </location>
</feature>
<sequence length="398" mass="45339">MRVAETQNCSPSVKSIVERLHKQMLSAKSNEDRFRYDYYDLYSLRTLYKEFPHADSPMFKEIKRRQLDSNANIANEAKEGPSHDSLIVPDIFAPNLPSSKRPNIKLPFDVAILQRLKQIQLAKNTPGYQNYVRLIPRHQRLRSVHPMTPRADEDISKRRFQGKLNHWKKSLHDFDDMNNIRPALLAVKTPCKKKALARRPVYRSKQVGLEDTSGASTHLQPVSPLAITDSDHEKTTPHTTHTSASTNKQHPCYVSSSITKSVATTISNSNSNSNSERKDNDMSNSDFDTSLDWQMKVKLNFDASGDSDREGPLPTHTTASSEVLSQSQVLLCDQSTTSINENKQSHGLHNDNGSAVHTSPSAFFYFFFFYLFFLQFFAAFAKGRHFYTHIILELTETR</sequence>
<dbReference type="InterPro" id="IPR038294">
    <property type="entry name" value="SLBP_RNA_bind_sf"/>
</dbReference>
<dbReference type="GO" id="GO:0006398">
    <property type="term" value="P:mRNA 3'-end processing by stem-loop binding and cleavage"/>
    <property type="evidence" value="ECO:0007669"/>
    <property type="project" value="TreeGrafter"/>
</dbReference>
<dbReference type="Proteomes" id="UP000023152">
    <property type="component" value="Unassembled WGS sequence"/>
</dbReference>
<dbReference type="GO" id="GO:0051028">
    <property type="term" value="P:mRNA transport"/>
    <property type="evidence" value="ECO:0007669"/>
    <property type="project" value="TreeGrafter"/>
</dbReference>
<keyword evidence="4" id="KW-0472">Membrane</keyword>
<dbReference type="GO" id="GO:0003729">
    <property type="term" value="F:mRNA binding"/>
    <property type="evidence" value="ECO:0007669"/>
    <property type="project" value="InterPro"/>
</dbReference>
<dbReference type="GO" id="GO:0071204">
    <property type="term" value="C:histone pre-mRNA 3'end processing complex"/>
    <property type="evidence" value="ECO:0007669"/>
    <property type="project" value="TreeGrafter"/>
</dbReference>
<proteinExistence type="inferred from homology"/>
<evidence type="ECO:0000313" key="6">
    <source>
        <dbReference type="EMBL" id="ETO16364.1"/>
    </source>
</evidence>
<evidence type="ECO:0000256" key="2">
    <source>
        <dbReference type="ARBA" id="ARBA00022884"/>
    </source>
</evidence>
<protein>
    <recommendedName>
        <fullName evidence="5">Histone RNA hairpin-binding protein RNA-binding domain-containing protein</fullName>
    </recommendedName>
</protein>
<keyword evidence="4" id="KW-0812">Transmembrane</keyword>
<feature type="domain" description="Histone RNA hairpin-binding protein RNA-binding" evidence="5">
    <location>
        <begin position="112"/>
        <end position="176"/>
    </location>
</feature>
<evidence type="ECO:0000256" key="4">
    <source>
        <dbReference type="SAM" id="Phobius"/>
    </source>
</evidence>
<evidence type="ECO:0000259" key="5">
    <source>
        <dbReference type="Pfam" id="PF15247"/>
    </source>
</evidence>
<dbReference type="EMBL" id="ASPP01018329">
    <property type="protein sequence ID" value="ETO16364.1"/>
    <property type="molecule type" value="Genomic_DNA"/>
</dbReference>
<name>X6MRF4_RETFI</name>
<dbReference type="GO" id="GO:0005737">
    <property type="term" value="C:cytoplasm"/>
    <property type="evidence" value="ECO:0007669"/>
    <property type="project" value="TreeGrafter"/>
</dbReference>
<keyword evidence="2" id="KW-0694">RNA-binding</keyword>
<dbReference type="GO" id="GO:0071207">
    <property type="term" value="F:histone pre-mRNA stem-loop binding"/>
    <property type="evidence" value="ECO:0007669"/>
    <property type="project" value="TreeGrafter"/>
</dbReference>